<feature type="region of interest" description="Disordered" evidence="8">
    <location>
        <begin position="2134"/>
        <end position="2234"/>
    </location>
</feature>
<keyword evidence="6 7" id="KW-0206">Cytoskeleton</keyword>
<feature type="region of interest" description="Disordered" evidence="8">
    <location>
        <begin position="553"/>
        <end position="585"/>
    </location>
</feature>
<feature type="region of interest" description="Disordered" evidence="8">
    <location>
        <begin position="1126"/>
        <end position="1149"/>
    </location>
</feature>
<dbReference type="GO" id="GO:0005874">
    <property type="term" value="C:microtubule"/>
    <property type="evidence" value="ECO:0007669"/>
    <property type="project" value="UniProtKB-KW"/>
</dbReference>
<feature type="region of interest" description="Disordered" evidence="8">
    <location>
        <begin position="1605"/>
        <end position="2120"/>
    </location>
</feature>
<feature type="region of interest" description="Disordered" evidence="8">
    <location>
        <begin position="1"/>
        <end position="107"/>
    </location>
</feature>
<evidence type="ECO:0000313" key="11">
    <source>
        <dbReference type="RefSeq" id="XP_041423239.1"/>
    </source>
</evidence>
<reference evidence="10 11" key="1">
    <citation type="submission" date="2025-04" db="UniProtKB">
        <authorList>
            <consortium name="RefSeq"/>
        </authorList>
    </citation>
    <scope>IDENTIFICATION</scope>
    <source>
        <strain evidence="10 11">J_2021</strain>
        <tissue evidence="10 11">Erythrocytes</tissue>
    </source>
</reference>
<feature type="compositionally biased region" description="Basic and acidic residues" evidence="8">
    <location>
        <begin position="1276"/>
        <end position="1289"/>
    </location>
</feature>
<dbReference type="Proteomes" id="UP000186698">
    <property type="component" value="Chromosome 6S"/>
</dbReference>
<evidence type="ECO:0000256" key="2">
    <source>
        <dbReference type="ARBA" id="ARBA00022490"/>
    </source>
</evidence>
<feature type="compositionally biased region" description="Low complexity" evidence="8">
    <location>
        <begin position="1861"/>
        <end position="1886"/>
    </location>
</feature>
<keyword evidence="2 7" id="KW-0963">Cytoplasm</keyword>
<feature type="compositionally biased region" description="Low complexity" evidence="8">
    <location>
        <begin position="957"/>
        <end position="967"/>
    </location>
</feature>
<feature type="compositionally biased region" description="Basic and acidic residues" evidence="8">
    <location>
        <begin position="678"/>
        <end position="689"/>
    </location>
</feature>
<dbReference type="RefSeq" id="XP_041423239.1">
    <property type="nucleotide sequence ID" value="XM_041567305.1"/>
</dbReference>
<dbReference type="OrthoDB" id="9909595at2759"/>
<feature type="region of interest" description="Disordered" evidence="8">
    <location>
        <begin position="1231"/>
        <end position="1306"/>
    </location>
</feature>
<dbReference type="GO" id="GO:0031175">
    <property type="term" value="P:neuron projection development"/>
    <property type="evidence" value="ECO:0000318"/>
    <property type="project" value="GO_Central"/>
</dbReference>
<gene>
    <name evidence="10 11 12" type="primary">map4.S</name>
</gene>
<feature type="compositionally biased region" description="Polar residues" evidence="8">
    <location>
        <begin position="139"/>
        <end position="150"/>
    </location>
</feature>
<keyword evidence="9" id="KW-1185">Reference proteome</keyword>
<comment type="subcellular location">
    <subcellularLocation>
        <location evidence="1 7">Cytoplasm</location>
        <location evidence="1 7">Cytoskeleton</location>
    </subcellularLocation>
</comment>
<feature type="region of interest" description="Disordered" evidence="8">
    <location>
        <begin position="1004"/>
        <end position="1096"/>
    </location>
</feature>
<feature type="compositionally biased region" description="Basic and acidic residues" evidence="8">
    <location>
        <begin position="1895"/>
        <end position="1904"/>
    </location>
</feature>
<dbReference type="InterPro" id="IPR001084">
    <property type="entry name" value="MAP_tubulin-bd_rpt"/>
</dbReference>
<dbReference type="GO" id="GO:0000226">
    <property type="term" value="P:microtubule cytoskeleton organization"/>
    <property type="evidence" value="ECO:0000318"/>
    <property type="project" value="GO_Central"/>
</dbReference>
<accession>A0A8J1L2M5</accession>
<dbReference type="InterPro" id="IPR027324">
    <property type="entry name" value="MAP2/MAP4/Tau"/>
</dbReference>
<dbReference type="PANTHER" id="PTHR11501">
    <property type="entry name" value="MICROTUBULE-ASSOCIATED PROTEIN"/>
    <property type="match status" value="1"/>
</dbReference>
<dbReference type="PROSITE" id="PS00229">
    <property type="entry name" value="TAU_MAP_1"/>
    <property type="match status" value="2"/>
</dbReference>
<keyword evidence="5" id="KW-0677">Repeat</keyword>
<evidence type="ECO:0000256" key="8">
    <source>
        <dbReference type="SAM" id="MobiDB-lite"/>
    </source>
</evidence>
<evidence type="ECO:0000313" key="10">
    <source>
        <dbReference type="RefSeq" id="XP_041423238.1"/>
    </source>
</evidence>
<dbReference type="GO" id="GO:0008017">
    <property type="term" value="F:microtubule binding"/>
    <property type="evidence" value="ECO:0000318"/>
    <property type="project" value="GO_Central"/>
</dbReference>
<dbReference type="KEGG" id="xla:108719794"/>
<feature type="region of interest" description="Disordered" evidence="8">
    <location>
        <begin position="952"/>
        <end position="971"/>
    </location>
</feature>
<name>A0A8J1L2M5_XENLA</name>
<feature type="compositionally biased region" description="Polar residues" evidence="8">
    <location>
        <begin position="2225"/>
        <end position="2234"/>
    </location>
</feature>
<feature type="compositionally biased region" description="Low complexity" evidence="8">
    <location>
        <begin position="1724"/>
        <end position="1743"/>
    </location>
</feature>
<dbReference type="RefSeq" id="XP_041423238.1">
    <property type="nucleotide sequence ID" value="XM_041567304.1"/>
</dbReference>
<feature type="compositionally biased region" description="Polar residues" evidence="8">
    <location>
        <begin position="1757"/>
        <end position="1770"/>
    </location>
</feature>
<dbReference type="PROSITE" id="PS51491">
    <property type="entry name" value="TAU_MAP_2"/>
    <property type="match status" value="3"/>
</dbReference>
<evidence type="ECO:0000256" key="6">
    <source>
        <dbReference type="ARBA" id="ARBA00023212"/>
    </source>
</evidence>
<feature type="region of interest" description="Disordered" evidence="8">
    <location>
        <begin position="637"/>
        <end position="714"/>
    </location>
</feature>
<feature type="compositionally biased region" description="Polar residues" evidence="8">
    <location>
        <begin position="1074"/>
        <end position="1091"/>
    </location>
</feature>
<feature type="compositionally biased region" description="Basic and acidic residues" evidence="8">
    <location>
        <begin position="61"/>
        <end position="86"/>
    </location>
</feature>
<protein>
    <recommendedName>
        <fullName evidence="7">Microtubule-associated protein</fullName>
    </recommendedName>
</protein>
<dbReference type="Pfam" id="PF00418">
    <property type="entry name" value="Tubulin-binding"/>
    <property type="match status" value="3"/>
</dbReference>
<keyword evidence="3" id="KW-0597">Phosphoprotein</keyword>
<dbReference type="PANTHER" id="PTHR11501:SF16">
    <property type="entry name" value="MICROTUBULE-ASSOCIATED PROTEIN 4"/>
    <property type="match status" value="1"/>
</dbReference>
<feature type="compositionally biased region" description="Low complexity" evidence="8">
    <location>
        <begin position="1774"/>
        <end position="1805"/>
    </location>
</feature>
<feature type="compositionally biased region" description="Polar residues" evidence="8">
    <location>
        <begin position="157"/>
        <end position="166"/>
    </location>
</feature>
<dbReference type="GO" id="GO:0043005">
    <property type="term" value="C:neuron projection"/>
    <property type="evidence" value="ECO:0000318"/>
    <property type="project" value="GO_Central"/>
</dbReference>
<feature type="compositionally biased region" description="Polar residues" evidence="8">
    <location>
        <begin position="2179"/>
        <end position="2193"/>
    </location>
</feature>
<evidence type="ECO:0000313" key="9">
    <source>
        <dbReference type="Proteomes" id="UP000186698"/>
    </source>
</evidence>
<feature type="compositionally biased region" description="Polar residues" evidence="8">
    <location>
        <begin position="1809"/>
        <end position="1819"/>
    </location>
</feature>
<feature type="compositionally biased region" description="Basic and acidic residues" evidence="8">
    <location>
        <begin position="1702"/>
        <end position="1723"/>
    </location>
</feature>
<keyword evidence="4 7" id="KW-0493">Microtubule</keyword>
<evidence type="ECO:0000256" key="7">
    <source>
        <dbReference type="RuleBase" id="RU000686"/>
    </source>
</evidence>
<feature type="compositionally biased region" description="Basic and acidic residues" evidence="8">
    <location>
        <begin position="1034"/>
        <end position="1059"/>
    </location>
</feature>
<feature type="compositionally biased region" description="Basic and acidic residues" evidence="8">
    <location>
        <begin position="1135"/>
        <end position="1147"/>
    </location>
</feature>
<sequence length="2234" mass="241427">MADLGHNFSLQDALTDGPAETEPEVKQDFITSLENEKFEDEVGETCDKSNYVPLLDDDDIKEPKNKLEHSAAPHESIMENGEHNLGENEVTDPFRSNHNENVLLDLPPFDTTNRPALLEHFEAEGTVSELNPFEEGWLTDSNSKTEGTDTPSEDISEITTGHTPSDCSIRVPLPLTQSDNMAGIWQPTAEEQLALSPHHPAEPYRSPEEATLLLPEGQASFDTYLHEGSREFKFQDQEKPEYEGAAELISCISFDAPLDPCAEPLRGNESLHESEEHAKESLIVEPAYSTVNEDSPEYLSVDAPNAQLVEQVDKAALLPAEGQLNEEVGQPAIAEDTVNKPVIEERDREGSTNNEELLELEEAEHQTGEIPLEKLDLVLEECKSDTLIPQAVETPSEQELILEEEHQNYQPQLPCEDFLSSKADDYLSTPKTEEQDWSPLKTEAELLALATPEAELLAPATPEAELLAPATPEAELLAPATPEAELLVPATPEAELLAPATPEAELLVPATPEAELLAPATPEAELLALATPESELLSPATPEAEVLTPDTPEAEVLTPDTPEAEVLAPGTPKAEVLAPGTPEAEVLAPDTPEAEVLAPDTPEAEVLAPPVLISPTHEARVLSTPKTDILDENRIETLHVPEDIPAQQAELDFEEAPLEQKPSAGSPVEEPSSVAETAPEKDDEHKAVSHVEFPQDIQASLKRGYKTSDRRFGRTKSTVVPVSGVLAEPHLGRQSAESRGFLVSRAKDLHKKAHDLMENRQETFKDGGEIDSAQALMKKKKKKPKQKKNTQTKVSEFFVEDDLDLNIRAQSELQVSGSEPLGQHKSVRRKHLMREVEQIHDPLMFSTTCSSTREAIEKEAKVEASLPAQCFTNEKQDPQNIMGKNPYTIAESQYMALDAALKDKTPLDNWGSILHEPEKSLDQMEANVALTDKVLTKCPYLKHVLKEVQQPEHSETYKSTTDTKTTTCPSANLPEDPILEADMAKSQLEAANLLCDKTKKADGRLNDNWISGPSEDFKPIHNVPETGGCKPNRIGKEEQASRKDKPSVEKSDDKEDTKQETVTAVVNMAEQDQRNNNTDRTQLKQPNSSEGQAVKSVSSSQSLVQVLPESDFASVNLQGLDPDFGIIPRPSASAKWDKPKRENERRNRSLRPYSESVLNADVAAPDSILVVDNSSSQSLAPKETIFEPLGIIEKETIALEQPSPVTFEAGDNKCLGEDSFLFQRQIKNKRGKSKMKAEIKASEATDSGPHSYSEPAAVFEGSGTRKPKETVSSVGRSERGSLKRAHGAEKTTSSVLPEILGNQRKPESEIVQSNVVDSPADVVAPSKEIMAVADHAVKEKEHDTQLAESLNVKPDIFTTFPKVQNIDQICKLDKSEHLDLPKHLNDDISILTAVSADINIKDIVTPEIKDKSTLQKDLKTSVDKPDTLYSLVARSLDNIDSKNELPNLGQENKIRSHGKTAHLTEVAVVACPDDKCKTSKLKEQNNIEVQKSDGENLSKLEESENWVVDLSGSNLLAVDNKSVATSLIDFHPEASLEATTGMLEGSIAAPICSEKCIVEEKLGHLDLSSLSQPLEKEQPSLLLPTESITEPHLPEDELSLVASLEKGPSKTEREKLLDESPASPPKPSHSGEIVKEVSKIKTESVPVTVKKEKTPPPSEKLLKNIPSKFEETVKASEPLKGYMRPTKARGFVSTLPKPPSSDTEKQRHLKDIHLVQQRPDKATPETVEPAAAATESEKTSPPSKKLPPSPERKAKTSAATPSKTPLSKSKVTGAAAAPSPKKPVSATPTQKKSASPAPASTTTPKRPLSSVSRLTSATPKDSKPKTLDLKSPVKSPDKKPAVPKQTPTSTTPRASVKASPVASKGSTTTAAAAPTTASTAPKSAVTPKRPTAPKNDVKPAEVKRIPSTKSPTEASRPKSVPADLTKANGPAAAPTRPRTTKPAVPKTTGASSTAVEAKKLPSARTAPLSKPSAAPLSKTSTAPLSKTTAAPKQPRPATVPDLKNIRSKIGSTDNIKHQPGGGKQVDKKPVPISTARKPVPPAVPKTATAAKSTDTKETAQKQSNGKVQIVSKKLNYSHVQSKCGSKDNIKHVPGGGNVTNAAKPATGGTRPQASGAHKPASANVQILNKKIEMSKVSSKCGTKPSMKHKPGAAEANIGNSIKEEAAKTTQEESVKVEESQNTGEQVVPSQNGDPVTPTEFPKQEAQENGVGERSPAEGDNERESFSTLIPETSV</sequence>
<proteinExistence type="predicted"/>
<evidence type="ECO:0000256" key="4">
    <source>
        <dbReference type="ARBA" id="ARBA00022701"/>
    </source>
</evidence>
<feature type="compositionally biased region" description="Basic and acidic residues" evidence="8">
    <location>
        <begin position="2161"/>
        <end position="2178"/>
    </location>
</feature>
<dbReference type="RefSeq" id="XP_041423240.1">
    <property type="nucleotide sequence ID" value="XM_041567306.1"/>
</dbReference>
<evidence type="ECO:0000256" key="5">
    <source>
        <dbReference type="ARBA" id="ARBA00022737"/>
    </source>
</evidence>
<feature type="region of interest" description="Disordered" evidence="8">
    <location>
        <begin position="136"/>
        <end position="167"/>
    </location>
</feature>
<feature type="compositionally biased region" description="Polar residues" evidence="8">
    <location>
        <begin position="1977"/>
        <end position="1990"/>
    </location>
</feature>
<evidence type="ECO:0000313" key="12">
    <source>
        <dbReference type="RefSeq" id="XP_041423240.1"/>
    </source>
</evidence>
<feature type="compositionally biased region" description="Basic and acidic residues" evidence="8">
    <location>
        <begin position="1632"/>
        <end position="1642"/>
    </location>
</feature>
<feature type="compositionally biased region" description="Basic and acidic residues" evidence="8">
    <location>
        <begin position="2214"/>
        <end position="2224"/>
    </location>
</feature>
<evidence type="ECO:0000256" key="1">
    <source>
        <dbReference type="ARBA" id="ARBA00004245"/>
    </source>
</evidence>
<dbReference type="GeneID" id="108719794"/>
<dbReference type="CTD" id="108719794"/>
<feature type="compositionally biased region" description="Basic and acidic residues" evidence="8">
    <location>
        <begin position="1607"/>
        <end position="1618"/>
    </location>
</feature>
<evidence type="ECO:0000256" key="3">
    <source>
        <dbReference type="ARBA" id="ARBA00022553"/>
    </source>
</evidence>
<organism evidence="9 11">
    <name type="scientific">Xenopus laevis</name>
    <name type="common">African clawed frog</name>
    <dbReference type="NCBI Taxonomy" id="8355"/>
    <lineage>
        <taxon>Eukaryota</taxon>
        <taxon>Metazoa</taxon>
        <taxon>Chordata</taxon>
        <taxon>Craniata</taxon>
        <taxon>Vertebrata</taxon>
        <taxon>Euteleostomi</taxon>
        <taxon>Amphibia</taxon>
        <taxon>Batrachia</taxon>
        <taxon>Anura</taxon>
        <taxon>Pipoidea</taxon>
        <taxon>Pipidae</taxon>
        <taxon>Xenopodinae</taxon>
        <taxon>Xenopus</taxon>
        <taxon>Xenopus</taxon>
    </lineage>
</organism>
<feature type="region of interest" description="Disordered" evidence="8">
    <location>
        <begin position="326"/>
        <end position="354"/>
    </location>
</feature>